<gene>
    <name evidence="3" type="ORF">DC041_0004565</name>
</gene>
<dbReference type="InterPro" id="IPR014830">
    <property type="entry name" value="Glycolipid_transfer_prot_dom"/>
</dbReference>
<dbReference type="Proteomes" id="UP000290809">
    <property type="component" value="Unassembled WGS sequence"/>
</dbReference>
<dbReference type="GO" id="GO:1902388">
    <property type="term" value="F:ceramide 1-phosphate transfer activity"/>
    <property type="evidence" value="ECO:0007669"/>
    <property type="project" value="TreeGrafter"/>
</dbReference>
<name>A0A430Q990_SCHBO</name>
<keyword evidence="4" id="KW-1185">Reference proteome</keyword>
<evidence type="ECO:0000259" key="2">
    <source>
        <dbReference type="Pfam" id="PF08718"/>
    </source>
</evidence>
<reference evidence="3 4" key="1">
    <citation type="journal article" date="2019" name="PLoS Pathog.">
        <title>Genome sequence of the bovine parasite Schistosoma bovis Tanzania.</title>
        <authorList>
            <person name="Oey H."/>
            <person name="Zakrzewski M."/>
            <person name="Gobert G."/>
            <person name="Gravermann K."/>
            <person name="Stoye J."/>
            <person name="Jones M."/>
            <person name="Mcmanus D."/>
            <person name="Krause L."/>
        </authorList>
    </citation>
    <scope>NUCLEOTIDE SEQUENCE [LARGE SCALE GENOMIC DNA]</scope>
    <source>
        <strain evidence="3 4">TAN1997</strain>
    </source>
</reference>
<sequence length="222" mass="25866">MITFFSNIPIFKDEKNLDIQTFLQLSKMICDFFGLCDSKFSLLRNDVEGNIKKVSRASTNLHVNTLYDLLANEINRDDSSGSIGLLWLKRTFQFLICFLHYFAQSKNNELIRDMIIRAYDKTLTRYHNKLMRHAFRFVLLIVPKRSVFIRKLGLEQDNCELLFVLLIVPKRSVFIRKLGLEQDNCELLVLREAGQFAVSVEAHVQTLNRMLVLFGLEDPLIS</sequence>
<keyword evidence="1" id="KW-0813">Transport</keyword>
<dbReference type="EMBL" id="QMKO01002219">
    <property type="protein sequence ID" value="RTG84271.1"/>
    <property type="molecule type" value="Genomic_DNA"/>
</dbReference>
<evidence type="ECO:0000256" key="1">
    <source>
        <dbReference type="ARBA" id="ARBA00022448"/>
    </source>
</evidence>
<dbReference type="PANTHER" id="PTHR10219">
    <property type="entry name" value="GLYCOLIPID TRANSFER PROTEIN-RELATED"/>
    <property type="match status" value="1"/>
</dbReference>
<dbReference type="PANTHER" id="PTHR10219:SF25">
    <property type="entry name" value="PLECKSTRIN HOMOLOGY DOMAIN-CONTAINING FAMILY A MEMBER 8"/>
    <property type="match status" value="1"/>
</dbReference>
<dbReference type="SUPFAM" id="SSF110004">
    <property type="entry name" value="Glycolipid transfer protein, GLTP"/>
    <property type="match status" value="1"/>
</dbReference>
<dbReference type="GO" id="GO:0016020">
    <property type="term" value="C:membrane"/>
    <property type="evidence" value="ECO:0007669"/>
    <property type="project" value="TreeGrafter"/>
</dbReference>
<dbReference type="GO" id="GO:1902387">
    <property type="term" value="F:ceramide 1-phosphate binding"/>
    <property type="evidence" value="ECO:0007669"/>
    <property type="project" value="TreeGrafter"/>
</dbReference>
<dbReference type="InterPro" id="IPR036497">
    <property type="entry name" value="GLTP_sf"/>
</dbReference>
<dbReference type="Gene3D" id="1.10.3520.10">
    <property type="entry name" value="Glycolipid transfer protein"/>
    <property type="match status" value="1"/>
</dbReference>
<organism evidence="3 4">
    <name type="scientific">Schistosoma bovis</name>
    <name type="common">Blood fluke</name>
    <dbReference type="NCBI Taxonomy" id="6184"/>
    <lineage>
        <taxon>Eukaryota</taxon>
        <taxon>Metazoa</taxon>
        <taxon>Spiralia</taxon>
        <taxon>Lophotrochozoa</taxon>
        <taxon>Platyhelminthes</taxon>
        <taxon>Trematoda</taxon>
        <taxon>Digenea</taxon>
        <taxon>Strigeidida</taxon>
        <taxon>Schistosomatoidea</taxon>
        <taxon>Schistosomatidae</taxon>
        <taxon>Schistosoma</taxon>
    </lineage>
</organism>
<accession>A0A430Q990</accession>
<dbReference type="AlphaFoldDB" id="A0A430Q990"/>
<feature type="domain" description="Glycolipid transfer protein" evidence="2">
    <location>
        <begin position="18"/>
        <end position="153"/>
    </location>
</feature>
<comment type="caution">
    <text evidence="3">The sequence shown here is derived from an EMBL/GenBank/DDBJ whole genome shotgun (WGS) entry which is preliminary data.</text>
</comment>
<dbReference type="STRING" id="6184.A0A430Q990"/>
<dbReference type="GO" id="GO:0005829">
    <property type="term" value="C:cytosol"/>
    <property type="evidence" value="ECO:0007669"/>
    <property type="project" value="TreeGrafter"/>
</dbReference>
<dbReference type="Pfam" id="PF08718">
    <property type="entry name" value="GLTP"/>
    <property type="match status" value="1"/>
</dbReference>
<protein>
    <recommendedName>
        <fullName evidence="2">Glycolipid transfer protein domain-containing protein</fullName>
    </recommendedName>
</protein>
<proteinExistence type="predicted"/>
<evidence type="ECO:0000313" key="3">
    <source>
        <dbReference type="EMBL" id="RTG84271.1"/>
    </source>
</evidence>
<evidence type="ECO:0000313" key="4">
    <source>
        <dbReference type="Proteomes" id="UP000290809"/>
    </source>
</evidence>